<dbReference type="AlphaFoldDB" id="A0A1C6IU04"/>
<sequence length="150" mass="16703">MQESIIPINAPAAVCLCIDSSCETALQGRAYYADDQPPICFTELGRVVLQLDHIFDEIGPQASTQGRRFGRQAVPAVEKKEGTPMAQITKHRGDKETFVVQIQYRQNATWQGKVTWADKDETKSFRSALELIKLIDSALDESESTVSQND</sequence>
<reference evidence="1" key="1">
    <citation type="submission" date="2015-09" db="EMBL/GenBank/DDBJ databases">
        <authorList>
            <consortium name="Pathogen Informatics"/>
        </authorList>
    </citation>
    <scope>NUCLEOTIDE SEQUENCE</scope>
    <source>
        <strain evidence="1">2789STDY5834896</strain>
    </source>
</reference>
<protein>
    <submittedName>
        <fullName evidence="1">Uncharacterized protein</fullName>
    </submittedName>
</protein>
<proteinExistence type="predicted"/>
<name>A0A1C6IU04_9FIRM</name>
<evidence type="ECO:0000313" key="1">
    <source>
        <dbReference type="EMBL" id="SCJ73341.1"/>
    </source>
</evidence>
<gene>
    <name evidence="1" type="ORF">SAMEA3545359_01686</name>
</gene>
<organism evidence="1">
    <name type="scientific">uncultured Anaerotruncus sp</name>
    <dbReference type="NCBI Taxonomy" id="905011"/>
    <lineage>
        <taxon>Bacteria</taxon>
        <taxon>Bacillati</taxon>
        <taxon>Bacillota</taxon>
        <taxon>Clostridia</taxon>
        <taxon>Eubacteriales</taxon>
        <taxon>Oscillospiraceae</taxon>
        <taxon>Anaerotruncus</taxon>
        <taxon>environmental samples</taxon>
    </lineage>
</organism>
<dbReference type="EMBL" id="FMHG01000001">
    <property type="protein sequence ID" value="SCJ73341.1"/>
    <property type="molecule type" value="Genomic_DNA"/>
</dbReference>
<accession>A0A1C6IU04</accession>